<comment type="caution">
    <text evidence="8">The sequence shown here is derived from an EMBL/GenBank/DDBJ whole genome shotgun (WGS) entry which is preliminary data.</text>
</comment>
<dbReference type="Gene3D" id="3.60.160.10">
    <property type="entry name" value="Mitochondrial biogenesis AIM24"/>
    <property type="match status" value="1"/>
</dbReference>
<evidence type="ECO:0000256" key="1">
    <source>
        <dbReference type="ARBA" id="ARBA00004173"/>
    </source>
</evidence>
<evidence type="ECO:0000256" key="2">
    <source>
        <dbReference type="ARBA" id="ARBA00009322"/>
    </source>
</evidence>
<dbReference type="AlphaFoldDB" id="A0A4Z0YQ75"/>
<dbReference type="PANTHER" id="PTHR36959">
    <property type="entry name" value="ALTERED INHERITANCE OF MITOCHONDRIA PROTEIN 24, MITOCHONDRIAL"/>
    <property type="match status" value="1"/>
</dbReference>
<organism evidence="8 9">
    <name type="scientific">Xylaria hypoxylon</name>
    <dbReference type="NCBI Taxonomy" id="37992"/>
    <lineage>
        <taxon>Eukaryota</taxon>
        <taxon>Fungi</taxon>
        <taxon>Dikarya</taxon>
        <taxon>Ascomycota</taxon>
        <taxon>Pezizomycotina</taxon>
        <taxon>Sordariomycetes</taxon>
        <taxon>Xylariomycetidae</taxon>
        <taxon>Xylariales</taxon>
        <taxon>Xylariaceae</taxon>
        <taxon>Xylaria</taxon>
    </lineage>
</organism>
<dbReference type="PANTHER" id="PTHR36959:SF2">
    <property type="entry name" value="ALTERED INHERITANCE OF MITOCHONDRIA PROTEIN 24, MITOCHONDRIAL"/>
    <property type="match status" value="1"/>
</dbReference>
<comment type="similarity">
    <text evidence="2 6">Belongs to the AIM24 family.</text>
</comment>
<evidence type="ECO:0000256" key="6">
    <source>
        <dbReference type="RuleBase" id="RU363045"/>
    </source>
</evidence>
<sequence length="348" mass="38032">MTIYPSQCAVSLLPRSEMASWANSAPEAATFAGNAELSKLALHRQQRIPIRPHHPEILFSRSSMLLETSPAQSTLSVLSPLTRAATGVPFLYQRITSTTPLTAIISSKSPTTTFSVLRLDGTTDWIVSQRKALLAWTGYTLAVTPRIQHQLPLAHWGSSELTGRGIAALSAPGHIYQLTLGDGEEFVAHPANVVAYTITKQLPLPFRFKSSSIKFQIPSVTTWLETTKFFQNMRQTEAYKFLTRVFYSLRTTARRTIWGDSLFLQFRGPMTILMSSRGSRISDVLTNAEVNEIADAPAGAVPTAVEAARKLKAAEEPAKSQDSASIKTSVASVGQDGKVQVEDGKNLK</sequence>
<name>A0A4Z0YQ75_9PEZI</name>
<keyword evidence="4" id="KW-0809">Transit peptide</keyword>
<comment type="subcellular location">
    <subcellularLocation>
        <location evidence="1 6">Mitochondrion</location>
    </subcellularLocation>
</comment>
<evidence type="ECO:0000256" key="7">
    <source>
        <dbReference type="SAM" id="MobiDB-lite"/>
    </source>
</evidence>
<dbReference type="Pfam" id="PF01987">
    <property type="entry name" value="AIM24"/>
    <property type="match status" value="1"/>
</dbReference>
<reference evidence="8 9" key="1">
    <citation type="submission" date="2019-03" db="EMBL/GenBank/DDBJ databases">
        <title>Draft genome sequence of Xylaria hypoxylon DSM 108379, a ubiquitous saprotrophic-parasitic fungi on hardwood.</title>
        <authorList>
            <person name="Buettner E."/>
            <person name="Leonhardt S."/>
            <person name="Gebauer A.M."/>
            <person name="Liers C."/>
            <person name="Hofrichter M."/>
            <person name="Kellner H."/>
        </authorList>
    </citation>
    <scope>NUCLEOTIDE SEQUENCE [LARGE SCALE GENOMIC DNA]</scope>
    <source>
        <strain evidence="8 9">DSM 108379</strain>
    </source>
</reference>
<feature type="region of interest" description="Disordered" evidence="7">
    <location>
        <begin position="312"/>
        <end position="348"/>
    </location>
</feature>
<dbReference type="InterPro" id="IPR036983">
    <property type="entry name" value="AIM24_sf"/>
</dbReference>
<feature type="compositionally biased region" description="Basic and acidic residues" evidence="7">
    <location>
        <begin position="339"/>
        <end position="348"/>
    </location>
</feature>
<evidence type="ECO:0000256" key="4">
    <source>
        <dbReference type="ARBA" id="ARBA00022946"/>
    </source>
</evidence>
<protein>
    <recommendedName>
        <fullName evidence="3 6">Altered inheritance of mitochondria protein 24, mitochondrial</fullName>
    </recommendedName>
</protein>
<evidence type="ECO:0000256" key="3">
    <source>
        <dbReference type="ARBA" id="ARBA00013287"/>
    </source>
</evidence>
<accession>A0A4Z0YQ75</accession>
<proteinExistence type="inferred from homology"/>
<evidence type="ECO:0000313" key="8">
    <source>
        <dbReference type="EMBL" id="TGJ81335.1"/>
    </source>
</evidence>
<dbReference type="OrthoDB" id="5295771at2759"/>
<dbReference type="EMBL" id="SKBN01000173">
    <property type="protein sequence ID" value="TGJ81335.1"/>
    <property type="molecule type" value="Genomic_DNA"/>
</dbReference>
<keyword evidence="5 6" id="KW-0496">Mitochondrion</keyword>
<dbReference type="Proteomes" id="UP000297716">
    <property type="component" value="Unassembled WGS sequence"/>
</dbReference>
<evidence type="ECO:0000256" key="5">
    <source>
        <dbReference type="ARBA" id="ARBA00023128"/>
    </source>
</evidence>
<dbReference type="InterPro" id="IPR016031">
    <property type="entry name" value="Trp_RNA-bd_attenuator-like_dom"/>
</dbReference>
<dbReference type="GO" id="GO:0007007">
    <property type="term" value="P:inner mitochondrial membrane organization"/>
    <property type="evidence" value="ECO:0007669"/>
    <property type="project" value="TreeGrafter"/>
</dbReference>
<dbReference type="GO" id="GO:0005743">
    <property type="term" value="C:mitochondrial inner membrane"/>
    <property type="evidence" value="ECO:0007669"/>
    <property type="project" value="TreeGrafter"/>
</dbReference>
<evidence type="ECO:0000313" key="9">
    <source>
        <dbReference type="Proteomes" id="UP000297716"/>
    </source>
</evidence>
<dbReference type="InterPro" id="IPR002838">
    <property type="entry name" value="AIM24"/>
</dbReference>
<dbReference type="SUPFAM" id="SSF51219">
    <property type="entry name" value="TRAP-like"/>
    <property type="match status" value="1"/>
</dbReference>
<gene>
    <name evidence="8" type="ORF">E0Z10_g7423</name>
</gene>
<keyword evidence="9" id="KW-1185">Reference proteome</keyword>
<feature type="compositionally biased region" description="Polar residues" evidence="7">
    <location>
        <begin position="320"/>
        <end position="332"/>
    </location>
</feature>